<dbReference type="AlphaFoldDB" id="W3WSL8"/>
<feature type="compositionally biased region" description="Polar residues" evidence="1">
    <location>
        <begin position="303"/>
        <end position="325"/>
    </location>
</feature>
<feature type="chain" id="PRO_5004835012" evidence="2">
    <location>
        <begin position="20"/>
        <end position="409"/>
    </location>
</feature>
<dbReference type="GeneID" id="19275742"/>
<feature type="signal peptide" evidence="2">
    <location>
        <begin position="1"/>
        <end position="19"/>
    </location>
</feature>
<dbReference type="PANTHER" id="PTHR36182:SF2">
    <property type="entry name" value="LYTIC POLYSACCHARIDE MONOOXYGENASE"/>
    <property type="match status" value="1"/>
</dbReference>
<keyword evidence="4" id="KW-1185">Reference proteome</keyword>
<dbReference type="PANTHER" id="PTHR36182">
    <property type="entry name" value="PROTEIN, PUTATIVE (AFU_ORTHOLOGUE AFUA_6G10930)-RELATED"/>
    <property type="match status" value="1"/>
</dbReference>
<feature type="compositionally biased region" description="Low complexity" evidence="1">
    <location>
        <begin position="326"/>
        <end position="351"/>
    </location>
</feature>
<sequence length="409" mass="43163">MRLLRVVRAGALLLPLVAAHMRLLKPRRFGSIELGATSVKPDPLTIARFPCGKPEGMDATQFYDWSNPTLIAADEPQTMSFQCSPDQGCAIHGGGSCQVSITSDTQPTASSKFFVIQSFEGGCPSLDGTPYSDTLDPLSYPDNYAYAIPSSFPPGNYSLAWSWVPKYSALPEFYMNCAPITLEAKSGKREVSSRDGGQPKLPEMYIVNLAGKTDCQNEPGHNLLYPDPGTNIARDGSDGDGCDRNVFQYASGNGCQVPDAASQYNWCSAATGQLNPAMVHTSPYSHPTGGADTPVDAISVGATAQRSGGSSQSAMGSTSRAITDPSTQQFRTSTRSSPPSSAATSQAAVPTGAASNLPMEGGCQQEGRWNCIDGKSFQRCASGLWSVPQDLVGQKCVVGQGDAPVFLAD</sequence>
<dbReference type="RefSeq" id="XP_007837501.1">
    <property type="nucleotide sequence ID" value="XM_007839310.1"/>
</dbReference>
<dbReference type="Gene3D" id="2.70.50.70">
    <property type="match status" value="1"/>
</dbReference>
<accession>W3WSL8</accession>
<dbReference type="EMBL" id="KI912116">
    <property type="protein sequence ID" value="ETS76855.1"/>
    <property type="molecule type" value="Genomic_DNA"/>
</dbReference>
<gene>
    <name evidence="3" type="ORF">PFICI_10729</name>
</gene>
<reference evidence="4" key="1">
    <citation type="journal article" date="2015" name="BMC Genomics">
        <title>Genomic and transcriptomic analysis of the endophytic fungus Pestalotiopsis fici reveals its lifestyle and high potential for synthesis of natural products.</title>
        <authorList>
            <person name="Wang X."/>
            <person name="Zhang X."/>
            <person name="Liu L."/>
            <person name="Xiang M."/>
            <person name="Wang W."/>
            <person name="Sun X."/>
            <person name="Che Y."/>
            <person name="Guo L."/>
            <person name="Liu G."/>
            <person name="Guo L."/>
            <person name="Wang C."/>
            <person name="Yin W.B."/>
            <person name="Stadler M."/>
            <person name="Zhang X."/>
            <person name="Liu X."/>
        </authorList>
    </citation>
    <scope>NUCLEOTIDE SEQUENCE [LARGE SCALE GENOMIC DNA]</scope>
    <source>
        <strain evidence="4">W106-1 / CGMCC3.15140</strain>
    </source>
</reference>
<dbReference type="eggNOG" id="ENOG502S005">
    <property type="taxonomic scope" value="Eukaryota"/>
</dbReference>
<name>W3WSL8_PESFW</name>
<evidence type="ECO:0000256" key="1">
    <source>
        <dbReference type="SAM" id="MobiDB-lite"/>
    </source>
</evidence>
<organism evidence="3 4">
    <name type="scientific">Pestalotiopsis fici (strain W106-1 / CGMCC3.15140)</name>
    <dbReference type="NCBI Taxonomy" id="1229662"/>
    <lineage>
        <taxon>Eukaryota</taxon>
        <taxon>Fungi</taxon>
        <taxon>Dikarya</taxon>
        <taxon>Ascomycota</taxon>
        <taxon>Pezizomycotina</taxon>
        <taxon>Sordariomycetes</taxon>
        <taxon>Xylariomycetidae</taxon>
        <taxon>Amphisphaeriales</taxon>
        <taxon>Sporocadaceae</taxon>
        <taxon>Pestalotiopsis</taxon>
    </lineage>
</organism>
<dbReference type="OrthoDB" id="2342176at2759"/>
<dbReference type="InParanoid" id="W3WSL8"/>
<dbReference type="HOGENOM" id="CLU_032571_1_0_1"/>
<feature type="region of interest" description="Disordered" evidence="1">
    <location>
        <begin position="303"/>
        <end position="360"/>
    </location>
</feature>
<evidence type="ECO:0000313" key="4">
    <source>
        <dbReference type="Proteomes" id="UP000030651"/>
    </source>
</evidence>
<dbReference type="KEGG" id="pfy:PFICI_10729"/>
<protein>
    <submittedName>
        <fullName evidence="3">Uncharacterized protein</fullName>
    </submittedName>
</protein>
<dbReference type="Proteomes" id="UP000030651">
    <property type="component" value="Unassembled WGS sequence"/>
</dbReference>
<keyword evidence="2" id="KW-0732">Signal</keyword>
<evidence type="ECO:0000313" key="3">
    <source>
        <dbReference type="EMBL" id="ETS76855.1"/>
    </source>
</evidence>
<evidence type="ECO:0000256" key="2">
    <source>
        <dbReference type="SAM" id="SignalP"/>
    </source>
</evidence>
<proteinExistence type="predicted"/>